<dbReference type="AlphaFoldDB" id="A0A090E9P7"/>
<protein>
    <submittedName>
        <fullName evidence="1">Uncharacterized protein</fullName>
    </submittedName>
</protein>
<sequence>MFPHQFFELTPHEVGTWLGPAWQGRVEQAYFNARLQRARRLPDKSSELWDDPQRLQTPDQMYRRMRLFMEQQKKQLRKAASDQKRIGKNG</sequence>
<dbReference type="Proteomes" id="UP000045285">
    <property type="component" value="Unassembled WGS sequence"/>
</dbReference>
<proteinExistence type="predicted"/>
<reference evidence="2" key="1">
    <citation type="submission" date="2014-08" db="EMBL/GenBank/DDBJ databases">
        <authorList>
            <person name="Moulin L."/>
        </authorList>
    </citation>
    <scope>NUCLEOTIDE SEQUENCE [LARGE SCALE GENOMIC DNA]</scope>
</reference>
<keyword evidence="2" id="KW-1185">Reference proteome</keyword>
<dbReference type="EMBL" id="CCMZ01000056">
    <property type="protein sequence ID" value="CDX26640.1"/>
    <property type="molecule type" value="Genomic_DNA"/>
</dbReference>
<gene>
    <name evidence="1" type="ORF">MPL3356_60477</name>
</gene>
<evidence type="ECO:0000313" key="2">
    <source>
        <dbReference type="Proteomes" id="UP000045285"/>
    </source>
</evidence>
<name>A0A090E9P7_MESPL</name>
<evidence type="ECO:0000313" key="1">
    <source>
        <dbReference type="EMBL" id="CDX26640.1"/>
    </source>
</evidence>
<organism evidence="1 2">
    <name type="scientific">Mesorhizobium plurifarium</name>
    <dbReference type="NCBI Taxonomy" id="69974"/>
    <lineage>
        <taxon>Bacteria</taxon>
        <taxon>Pseudomonadati</taxon>
        <taxon>Pseudomonadota</taxon>
        <taxon>Alphaproteobacteria</taxon>
        <taxon>Hyphomicrobiales</taxon>
        <taxon>Phyllobacteriaceae</taxon>
        <taxon>Mesorhizobium</taxon>
    </lineage>
</organism>
<accession>A0A090E9P7</accession>